<dbReference type="OrthoDB" id="1422786at2759"/>
<sequence>MFLQAIIEECTTAMDILKLYERASEHKVNIDKTGLFFSPNTPPMIKQAIKDLLGYGVENCYEKYLGLPAIVENQERSCFKPLKIRCGLNCKVGRRIHFIRQKKKSP</sequence>
<name>A0A1Q3CW63_CEPFO</name>
<evidence type="ECO:0008006" key="3">
    <source>
        <dbReference type="Google" id="ProtNLM"/>
    </source>
</evidence>
<proteinExistence type="predicted"/>
<evidence type="ECO:0000313" key="1">
    <source>
        <dbReference type="EMBL" id="GAV84381.1"/>
    </source>
</evidence>
<reference evidence="2" key="1">
    <citation type="submission" date="2016-04" db="EMBL/GenBank/DDBJ databases">
        <title>Cephalotus genome sequencing.</title>
        <authorList>
            <person name="Fukushima K."/>
            <person name="Hasebe M."/>
            <person name="Fang X."/>
        </authorList>
    </citation>
    <scope>NUCLEOTIDE SEQUENCE [LARGE SCALE GENOMIC DNA]</scope>
    <source>
        <strain evidence="2">cv. St1</strain>
    </source>
</reference>
<accession>A0A1Q3CW63</accession>
<comment type="caution">
    <text evidence="1">The sequence shown here is derived from an EMBL/GenBank/DDBJ whole genome shotgun (WGS) entry which is preliminary data.</text>
</comment>
<keyword evidence="2" id="KW-1185">Reference proteome</keyword>
<dbReference type="AlphaFoldDB" id="A0A1Q3CW63"/>
<evidence type="ECO:0000313" key="2">
    <source>
        <dbReference type="Proteomes" id="UP000187406"/>
    </source>
</evidence>
<dbReference type="EMBL" id="BDDD01003193">
    <property type="protein sequence ID" value="GAV84381.1"/>
    <property type="molecule type" value="Genomic_DNA"/>
</dbReference>
<protein>
    <recommendedName>
        <fullName evidence="3">Reverse transcriptase domain-containing protein</fullName>
    </recommendedName>
</protein>
<dbReference type="Proteomes" id="UP000187406">
    <property type="component" value="Unassembled WGS sequence"/>
</dbReference>
<dbReference type="InParanoid" id="A0A1Q3CW63"/>
<gene>
    <name evidence="1" type="ORF">CFOL_v3_27825</name>
</gene>
<organism evidence="1 2">
    <name type="scientific">Cephalotus follicularis</name>
    <name type="common">Albany pitcher plant</name>
    <dbReference type="NCBI Taxonomy" id="3775"/>
    <lineage>
        <taxon>Eukaryota</taxon>
        <taxon>Viridiplantae</taxon>
        <taxon>Streptophyta</taxon>
        <taxon>Embryophyta</taxon>
        <taxon>Tracheophyta</taxon>
        <taxon>Spermatophyta</taxon>
        <taxon>Magnoliopsida</taxon>
        <taxon>eudicotyledons</taxon>
        <taxon>Gunneridae</taxon>
        <taxon>Pentapetalae</taxon>
        <taxon>rosids</taxon>
        <taxon>fabids</taxon>
        <taxon>Oxalidales</taxon>
        <taxon>Cephalotaceae</taxon>
        <taxon>Cephalotus</taxon>
    </lineage>
</organism>